<accession>A0A0J7YPK2</accession>
<proteinExistence type="predicted"/>
<dbReference type="Proteomes" id="UP000035740">
    <property type="component" value="Unassembled WGS sequence"/>
</dbReference>
<feature type="coiled-coil region" evidence="1">
    <location>
        <begin position="51"/>
        <end position="105"/>
    </location>
</feature>
<feature type="non-terminal residue" evidence="2">
    <location>
        <position position="1"/>
    </location>
</feature>
<dbReference type="AlphaFoldDB" id="A0A0J7YPK2"/>
<protein>
    <submittedName>
        <fullName evidence="2">Uncharacterized protein</fullName>
    </submittedName>
</protein>
<dbReference type="EMBL" id="KQ115233">
    <property type="protein sequence ID" value="KMS65078.1"/>
    <property type="molecule type" value="Genomic_DNA"/>
</dbReference>
<evidence type="ECO:0000313" key="2">
    <source>
        <dbReference type="EMBL" id="KMS65078.1"/>
    </source>
</evidence>
<dbReference type="Gramene" id="KMS65078">
    <property type="protein sequence ID" value="KMS65078"/>
    <property type="gene ID" value="BVRB_039670"/>
</dbReference>
<organism evidence="2 3">
    <name type="scientific">Beta vulgaris subsp. vulgaris</name>
    <name type="common">Beet</name>
    <dbReference type="NCBI Taxonomy" id="3555"/>
    <lineage>
        <taxon>Eukaryota</taxon>
        <taxon>Viridiplantae</taxon>
        <taxon>Streptophyta</taxon>
        <taxon>Embryophyta</taxon>
        <taxon>Tracheophyta</taxon>
        <taxon>Spermatophyta</taxon>
        <taxon>Magnoliopsida</taxon>
        <taxon>eudicotyledons</taxon>
        <taxon>Gunneridae</taxon>
        <taxon>Pentapetalae</taxon>
        <taxon>Caryophyllales</taxon>
        <taxon>Chenopodiaceae</taxon>
        <taxon>Betoideae</taxon>
        <taxon>Beta</taxon>
    </lineage>
</organism>
<reference evidence="2 3" key="1">
    <citation type="journal article" date="2014" name="Nature">
        <title>The genome of the recently domesticated crop plant sugar beet (Beta vulgaris).</title>
        <authorList>
            <person name="Dohm J.C."/>
            <person name="Minoche A.E."/>
            <person name="Holtgrawe D."/>
            <person name="Capella-Gutierrez S."/>
            <person name="Zakrzewski F."/>
            <person name="Tafer H."/>
            <person name="Rupp O."/>
            <person name="Sorensen T.R."/>
            <person name="Stracke R."/>
            <person name="Reinhardt R."/>
            <person name="Goesmann A."/>
            <person name="Kraft T."/>
            <person name="Schulz B."/>
            <person name="Stadler P.F."/>
            <person name="Schmidt T."/>
            <person name="Gabaldon T."/>
            <person name="Lehrach H."/>
            <person name="Weisshaar B."/>
            <person name="Himmelbauer H."/>
        </authorList>
    </citation>
    <scope>NUCLEOTIDE SEQUENCE [LARGE SCALE GENOMIC DNA]</scope>
    <source>
        <tissue evidence="2">Taproot</tissue>
    </source>
</reference>
<sequence length="147" mass="16998">TVDTIQDAIITRIETGLAESQAHLEGLTRRLERLAFSRQKAVNQDAVRYVVNRLNEQAARTQARITDLQGELAKELRLRRCRAEIKELEDEMQRHRTMSSIMEERLRKLQHELDVSTGIEHHEPIRIQMRDQQSASIQTESNTATAV</sequence>
<evidence type="ECO:0000256" key="1">
    <source>
        <dbReference type="SAM" id="Coils"/>
    </source>
</evidence>
<gene>
    <name evidence="2" type="ORF">BVRB_039670</name>
</gene>
<keyword evidence="3" id="KW-1185">Reference proteome</keyword>
<evidence type="ECO:0000313" key="3">
    <source>
        <dbReference type="Proteomes" id="UP000035740"/>
    </source>
</evidence>
<name>A0A0J7YPK2_BETVV</name>
<keyword evidence="1" id="KW-0175">Coiled coil</keyword>